<comment type="caution">
    <text evidence="7">The sequence shown here is derived from an EMBL/GenBank/DDBJ whole genome shotgun (WGS) entry which is preliminary data.</text>
</comment>
<dbReference type="PANTHER" id="PTHR38340">
    <property type="entry name" value="S-LAYER PROTEIN"/>
    <property type="match status" value="1"/>
</dbReference>
<evidence type="ECO:0000313" key="8">
    <source>
        <dbReference type="Proteomes" id="UP000275394"/>
    </source>
</evidence>
<dbReference type="Proteomes" id="UP000275394">
    <property type="component" value="Unassembled WGS sequence"/>
</dbReference>
<gene>
    <name evidence="7" type="ORF">EDC56_0612</name>
</gene>
<feature type="region of interest" description="Disordered" evidence="4">
    <location>
        <begin position="3420"/>
        <end position="3473"/>
    </location>
</feature>
<dbReference type="Pfam" id="PF17957">
    <property type="entry name" value="Big_7"/>
    <property type="match status" value="1"/>
</dbReference>
<dbReference type="InterPro" id="IPR003961">
    <property type="entry name" value="FN3_dom"/>
</dbReference>
<dbReference type="InterPro" id="IPR001343">
    <property type="entry name" value="Hemolysn_Ca-bd"/>
</dbReference>
<dbReference type="GO" id="GO:0005509">
    <property type="term" value="F:calcium ion binding"/>
    <property type="evidence" value="ECO:0007669"/>
    <property type="project" value="InterPro"/>
</dbReference>
<evidence type="ECO:0000256" key="2">
    <source>
        <dbReference type="ARBA" id="ARBA00022525"/>
    </source>
</evidence>
<dbReference type="Pfam" id="PF00353">
    <property type="entry name" value="HemolysinCabind"/>
    <property type="match status" value="3"/>
</dbReference>
<feature type="domain" description="Fibronectin type-III" evidence="5">
    <location>
        <begin position="2277"/>
        <end position="2377"/>
    </location>
</feature>
<feature type="compositionally biased region" description="Basic and acidic residues" evidence="4">
    <location>
        <begin position="37"/>
        <end position="48"/>
    </location>
</feature>
<keyword evidence="8" id="KW-1185">Reference proteome</keyword>
<dbReference type="EMBL" id="RKHR01000003">
    <property type="protein sequence ID" value="ROS05088.1"/>
    <property type="molecule type" value="Genomic_DNA"/>
</dbReference>
<dbReference type="InterPro" id="IPR008859">
    <property type="entry name" value="Thrombospondin_C"/>
</dbReference>
<feature type="compositionally biased region" description="Gly residues" evidence="4">
    <location>
        <begin position="3420"/>
        <end position="3444"/>
    </location>
</feature>
<dbReference type="InterPro" id="IPR013783">
    <property type="entry name" value="Ig-like_fold"/>
</dbReference>
<dbReference type="Gene3D" id="2.60.40.10">
    <property type="entry name" value="Immunoglobulins"/>
    <property type="match status" value="7"/>
</dbReference>
<dbReference type="Gene3D" id="2.60.120.200">
    <property type="match status" value="1"/>
</dbReference>
<dbReference type="GO" id="GO:0005576">
    <property type="term" value="C:extracellular region"/>
    <property type="evidence" value="ECO:0007669"/>
    <property type="project" value="UniProtKB-SubCell"/>
</dbReference>
<dbReference type="SUPFAM" id="SSF49899">
    <property type="entry name" value="Concanavalin A-like lectins/glucanases"/>
    <property type="match status" value="1"/>
</dbReference>
<dbReference type="PROSITE" id="PS00330">
    <property type="entry name" value="HEMOLYSIN_CALCIUM"/>
    <property type="match status" value="5"/>
</dbReference>
<sequence>MIKSLGKHIVSALMLITLLQLPMLVSAELVTGTNEADDLKGGDGDDTLRGGAGGDTLDGGLGRDELYGDSGDDTLRGGGGVGDFLQGDQGNDTYEFARGDGHTTINNNDSSVDDGDVLQFLAGIAPSDVGVTRSLSSLRRDLLITVRGPDNLVEVITVSNFFFAAPAYELDAVEFEDETVWDTAKLKLLALEGTAVADNILGYASDDVINGGEGEDTLKGKGGIDHLNGGAGKDNLYGGPGDDVLRGGTGVGDFLQGDQGNDTYEFARGDGHTTINNNDSSVDDGDVLQFLAGIAPSDVGVTRSLSSLRRDLLITVRGPDNLVEVITVSNFFFAAPAYELDAVEFEDETVWDTAKLKLLALEGTAVADNILGYASDDVINGGEGEDTLKGEGGIDHLNGGAGKDNLYGGKGDDVLRGGTGVGDFLQGDQGNDTYEFARGDGHTTINNHDSSVDDGDVLQFLAGIAPSDVGVTRSLSNNRNDLLITVRGPDDLAEVITVSYFFWAAPAYELDAVQFDNGTVWDTDDLKTLAEGGELSKVIHLANPYDDAQHVFNLSAEEVKTLKQSGDASAAITVISEESSQGLNVEALIWWQQSDEKYHVQLPKYYSYDTALEQDVVVDLVDREVDLHKWQAYDISAGKQEGEWDVQNPEGSSVHQSKNTHLLSYFVSDFQLYSDRFEGTFLTNGWDDDYIGFVFSFSGFQSEHYLFSWGNGSQNAQQGINIVRMPANLTSDNILYPGEYGPARLFCSPSQPDTDCANSPGWVKGVRYRFTLSYRQKADGQVVINIRVIDTNKSIGDVGYEVFNTTLKDAIGLKPGRVGFYNWSQPDVSYGGFSTNVLLPPNANTGGPYAFDATLSTIMLDGRESVDPDTLAADNGIVSYRWTLGEGAEALIFDGAEYSLSFAEAISQGLSLVDAVPLRLMVTDSDGLTHQNSTLVSYQNTAPVVALPDGPIMVSSAQTLASMLTSASLTDVDQGFGESHDLQWAFAEDCAAIAPEQGFLNGGAIDLAALPSSVTEIRSLIDEAASHQLCLWASDASGQQASDGVELHLPPAVRSIDREGYVTDVDVTTMTISFYGEVEGFDSADVVVENGSGVAIPITSVEPVEGVLGQYIITFAQVLADDDYTVRITTDITALNGGQAMEQGYQSTFTVDTEDPSTPQLTTAVPRWLDHRGLSLSGTRDADTRIMVTATSTRNPAITETKELASFAETSWSGSFNLPAEAGEYRLRIVAEDRAGRVSAALQLLTFWDANKPVISSRTPNSAEYLSAPVAELRVSTKEYSEAGGSGLDSKRSALLLRRGSVLISGEVTFIDEAAGIVFTPVAPLEDGTYTVTANLVDNAGREALGQNWTFTVDTKKPHISVQALPAVTTETPLQINATSEPGIQFHVSSGEQSCHSAFSDTGVGVGCQANLVQGENVITVWAEDKAGNKSDPVVENVFYDDTIPDAVTFTPTMLEGDGMTVTIDWSAYQAGNDILSYEVYSSPNSFSVLEGVSKQTVVADVSVLTLNGLNRGENFIAVVAVDRAGQSSPFVAQSVTPKDTENVAEVAAVSVVSQADQLTVRWLPVVDSAGDLAQYRLHINGTDYTIDADTVPLEQTVTGLTAATGYPLTLQTIDTAENLSNGLNEVAVTLLANPVIAAPEALDSSIKLAWTPVADESLLKHYAVYVETETFSDVTGKTPKRLLTAGVSEATVSGLTNETTYHVAVTAVNLSGGESSMVSAVTVQPTADSIKPTIEAVRYGAQQLQEGSSHVLTDTAAWQIEASDISGIARVSVSIDGQEIGSSVAGPVYTIPWSLDSVEDGLHTVQVAVYDNAATENEQLASYDIDVQLSKPAAPQITTPANGLITNQPQLTLRGTAPLGTKVNIYRGFTTETLLQALTVDGAGHFAGSVALVEEDSEHSSNVNRLFARTVYTANGRTQEESDDSNAVSVTLETTLPDAPSGLSVRRGEKRQVFISWNPVTMVVGRSPISGYRLYRHTESFEDTAVATPMNGGQLITSASWAEIPEEDGDYYYRVQSVNDLNTPSALSAPAVVSVDGTAPQVIDLQFTALGKYDATTQRYGQGVVELSIAFDERLLAKPFLSIVPMAGGGAIAVALQEDYERENAYRGQFTIEPTTGSGLAKVQLSAFDRASNQLTRTLDEYPLLIDSSGPQVVDIQLSQAAPIEITDTGTALTVTLQLDEAPVETPQFGFDIVLTGSDPYTETIELTQLQADGLRWQGEFTLPANVLDVMADAEGNAASILRFQYQAVDDLANTAVDDTIGRYQVYQGALPPLASPSKPLLQALPDGEVDVSWLPVEGAYDYRLYRCFEDTPGACSQIANYQQLSGVSPLHYIDRPGPDGRYSYRVSSIRKVADETRESAPSDASSVSVDATRPTAPTGLQVEINGAGNYVQWQHDSAVEGIHYQFYRLDGDYSSQSVDLIADGASLLVDNIPRGEALDTRPLGNHSYVVLAVDAAGNRSVPSAAVYQAMNLAPVQRLSVTLDTQGLPLLQWHYPGDQAETFIVYEGEPVDGAPGVELTRSSALQYSDVGYNGGMATDGAKQARRYSIRAIDKTAADNLSPARTLEFAALSAELNEGNELKRGMINKLQYRVDNRGDWTAKAVVLELTVGEQGAVLKSAPFDIAPGESHLAEVVVGGDAALNDEEILYSTLRWQPAAGMEAMVHQQQTLPVGDDTLRVTIEPETFTRGQLSRARFTIDNHGEVPVQVVLAENNGSAVSNEVRLMLEDEEGNILAVQAVQQSDANTQPAGKRLVAEIAAGDSFTSAPMEIGVPASAPDRVELKLLVDKLHYAVARERHVAIDGLAASQTVSLADTPYALLADSAMATPAVIFDDETLQLSGSVVDSSTGERLANVPVKLVIERSGFERSAVVYSDANGDFSYQYQPQRGGSGLYTVSMIHPDVISRPGQVSFTVQGATVSPSLFTLAMPRTYVSKAAIKVTAGLQTDLTGVYAELLPEFVDGEAVLPEGLTVQLDATSANRVDLAAGTSRYLNLTVSGNQFAPAEGSLDYVVRSDQREEIGRIRLDYKLTEAVPLIKVSRGSIVTGLAQGEQLTESIAYSNQGYAPLQQPEFQLIADDQPVDWLNIANQALPNQLDVGDSLDLQLAISPASEDDAFSTPVADGSYYFTLRMTAANYPDIERRIKVNVYQAGSGGVIFNVVDIYTGRPDPSGGEGSVFGGVDGAKIVLQNERTFDSYTCTPSVAGSSICANIAPGPYIYRASKTGHVSETGRLWIRASEDSGDYLSEQIFLVNQLISVDWSVNEVVLEDRYEIKLEASYATKVPAAVVAIEPMMVNLPVMRKGGIYQGEFRITNLGLITAEEMRLSLPADNQYVRYEFLGDVPSSLGANEVFFLPYRVRAVQDFNPDEDGGGTGAGCGSFSGNMNVNYSSSCPSGKAPGRSSARFNANWGGSSCGGGGGGGGGGWSGGWSGGGTGSGDDIGGGRTPISGGQTCAPPPACESCNKEKGENNSAK</sequence>
<dbReference type="SMART" id="SM00060">
    <property type="entry name" value="FN3"/>
    <property type="match status" value="5"/>
</dbReference>
<evidence type="ECO:0000313" key="7">
    <source>
        <dbReference type="EMBL" id="ROS05088.1"/>
    </source>
</evidence>
<organism evidence="7 8">
    <name type="scientific">Sinobacterium caligoides</name>
    <dbReference type="NCBI Taxonomy" id="933926"/>
    <lineage>
        <taxon>Bacteria</taxon>
        <taxon>Pseudomonadati</taxon>
        <taxon>Pseudomonadota</taxon>
        <taxon>Gammaproteobacteria</taxon>
        <taxon>Cellvibrionales</taxon>
        <taxon>Spongiibacteraceae</taxon>
        <taxon>Sinobacterium</taxon>
    </lineage>
</organism>
<dbReference type="PROSITE" id="PS51236">
    <property type="entry name" value="TSP_CTER"/>
    <property type="match status" value="1"/>
</dbReference>
<evidence type="ECO:0000256" key="1">
    <source>
        <dbReference type="ARBA" id="ARBA00004613"/>
    </source>
</evidence>
<dbReference type="InterPro" id="IPR050557">
    <property type="entry name" value="RTX_toxin/Mannuronan_C5-epim"/>
</dbReference>
<dbReference type="Pfam" id="PF00041">
    <property type="entry name" value="fn3"/>
    <property type="match status" value="1"/>
</dbReference>
<feature type="domain" description="Fibronectin type-III" evidence="5">
    <location>
        <begin position="1631"/>
        <end position="1730"/>
    </location>
</feature>
<comment type="subcellular location">
    <subcellularLocation>
        <location evidence="1">Secreted</location>
    </subcellularLocation>
</comment>
<dbReference type="InterPro" id="IPR013320">
    <property type="entry name" value="ConA-like_dom_sf"/>
</dbReference>
<dbReference type="PROSITE" id="PS50853">
    <property type="entry name" value="FN3"/>
    <property type="match status" value="3"/>
</dbReference>
<reference evidence="7 8" key="1">
    <citation type="submission" date="2018-11" db="EMBL/GenBank/DDBJ databases">
        <title>Genomic Encyclopedia of Type Strains, Phase IV (KMG-IV): sequencing the most valuable type-strain genomes for metagenomic binning, comparative biology and taxonomic classification.</title>
        <authorList>
            <person name="Goeker M."/>
        </authorList>
    </citation>
    <scope>NUCLEOTIDE SEQUENCE [LARGE SCALE GENOMIC DNA]</scope>
    <source>
        <strain evidence="7 8">DSM 100316</strain>
    </source>
</reference>
<dbReference type="SUPFAM" id="SSF51120">
    <property type="entry name" value="beta-Roll"/>
    <property type="match status" value="3"/>
</dbReference>
<keyword evidence="2" id="KW-0964">Secreted</keyword>
<feature type="domain" description="TSP C-terminal" evidence="6">
    <location>
        <begin position="623"/>
        <end position="842"/>
    </location>
</feature>
<dbReference type="PRINTS" id="PR00313">
    <property type="entry name" value="CABNDNGRPT"/>
</dbReference>
<dbReference type="Pfam" id="PF06594">
    <property type="entry name" value="HCBP_related"/>
    <property type="match status" value="1"/>
</dbReference>
<keyword evidence="3" id="KW-0106">Calcium</keyword>
<dbReference type="PANTHER" id="PTHR38340:SF1">
    <property type="entry name" value="S-LAYER PROTEIN"/>
    <property type="match status" value="1"/>
</dbReference>
<dbReference type="RefSeq" id="WP_162844062.1">
    <property type="nucleotide sequence ID" value="NZ_RKHR01000003.1"/>
</dbReference>
<dbReference type="InterPro" id="IPR011049">
    <property type="entry name" value="Serralysin-like_metalloprot_C"/>
</dbReference>
<feature type="compositionally biased region" description="Low complexity" evidence="4">
    <location>
        <begin position="2363"/>
        <end position="2373"/>
    </location>
</feature>
<dbReference type="InterPro" id="IPR018511">
    <property type="entry name" value="Hemolysin-typ_Ca-bd_CS"/>
</dbReference>
<feature type="compositionally biased region" description="Basic and acidic residues" evidence="4">
    <location>
        <begin position="3462"/>
        <end position="3473"/>
    </location>
</feature>
<feature type="region of interest" description="Disordered" evidence="4">
    <location>
        <begin position="34"/>
        <end position="63"/>
    </location>
</feature>
<evidence type="ECO:0000256" key="3">
    <source>
        <dbReference type="ARBA" id="ARBA00022837"/>
    </source>
</evidence>
<feature type="compositionally biased region" description="Gly residues" evidence="4">
    <location>
        <begin position="50"/>
        <end position="60"/>
    </location>
</feature>
<proteinExistence type="predicted"/>
<evidence type="ECO:0000256" key="4">
    <source>
        <dbReference type="SAM" id="MobiDB-lite"/>
    </source>
</evidence>
<evidence type="ECO:0000259" key="5">
    <source>
        <dbReference type="PROSITE" id="PS50853"/>
    </source>
</evidence>
<evidence type="ECO:0000259" key="6">
    <source>
        <dbReference type="PROSITE" id="PS51236"/>
    </source>
</evidence>
<dbReference type="Pfam" id="PF19077">
    <property type="entry name" value="Big_13"/>
    <property type="match status" value="1"/>
</dbReference>
<dbReference type="Gene3D" id="2.150.10.10">
    <property type="entry name" value="Serralysin-like metalloprotease, C-terminal"/>
    <property type="match status" value="3"/>
</dbReference>
<protein>
    <submittedName>
        <fullName evidence="7">Ca2+-binding RTX toxin-like protein</fullName>
    </submittedName>
</protein>
<accession>A0A3N2DZ23</accession>
<dbReference type="SUPFAM" id="SSF49265">
    <property type="entry name" value="Fibronectin type III"/>
    <property type="match status" value="2"/>
</dbReference>
<feature type="region of interest" description="Disordered" evidence="4">
    <location>
        <begin position="2355"/>
        <end position="2375"/>
    </location>
</feature>
<name>A0A3N2DZ23_9GAMM</name>
<dbReference type="CDD" id="cd00063">
    <property type="entry name" value="FN3"/>
    <property type="match status" value="2"/>
</dbReference>
<dbReference type="InterPro" id="IPR044016">
    <property type="entry name" value="Big_13"/>
</dbReference>
<feature type="domain" description="Fibronectin type-III" evidence="5">
    <location>
        <begin position="1940"/>
        <end position="2042"/>
    </location>
</feature>
<dbReference type="InterPro" id="IPR036116">
    <property type="entry name" value="FN3_sf"/>
</dbReference>
<dbReference type="InterPro" id="IPR010566">
    <property type="entry name" value="Haemolys_ca-bd"/>
</dbReference>
<dbReference type="GO" id="GO:0007155">
    <property type="term" value="P:cell adhesion"/>
    <property type="evidence" value="ECO:0007669"/>
    <property type="project" value="InterPro"/>
</dbReference>